<dbReference type="Gene3D" id="1.25.40.10">
    <property type="entry name" value="Tetratricopeptide repeat domain"/>
    <property type="match status" value="2"/>
</dbReference>
<sequence>MFLRKASTNFLSRIRLSSTIFSASRATATNSSPIPLSGKLKGYYDYGSRGHTWRTNHKDLHLWIILCGQAAILGINAEPVLAEDVSIKSTSENEGDNVIGLHKIEDASVISNEHTSKWRIFTDNGRDFFLQGKLEQAERFFLSAIQEAKEGFGERDPHVASACNNLAELYRLQKQLGKAEPLYLEAIKILEESFGPEDIRVGAALHNLGQLYLIQRKLEEAHKCYKIKGRVLGYGHTDYAETMYHLGVVLYLQGKEEDAEALIQDSIRILEDSGQGESMICIKRLRYLVKIYLKSGHLADVEGSQRKILRIMELSKGWNSMETVIAAEGLALTLLSAGSLKEAQELLERCLDSRKSLLPEDHIQIGANMLHIARVEMLISGHLRKTSSSEAIAELNKAKDHLDSATRVARQVLNKLTKQIGNKQNYGASEEIIRVGRTALVILLQSLDALGLLVITKQELQESSERYSTIPEAEDALFQCLFAYKEFGTESSLSDSPEVKAEYLSCLKHLSSLIGNATADGTPQPRGATLQELKDEIKRVEIEISPQ</sequence>
<dbReference type="PANTHER" id="PTHR47689:SF2">
    <property type="entry name" value="TETRATRICOPEPTIDE REPEAT (TPR)-LIKE SUPERFAMILY PROTEIN"/>
    <property type="match status" value="1"/>
</dbReference>
<name>A0A1Q3AXV6_CEPFO</name>
<dbReference type="SMART" id="SM00028">
    <property type="entry name" value="TPR"/>
    <property type="match status" value="5"/>
</dbReference>
<dbReference type="FunCoup" id="A0A1Q3AXV6">
    <property type="interactions" value="423"/>
</dbReference>
<protein>
    <submittedName>
        <fullName evidence="1">TPR_10 domain-containing protein/TPR_12 domain-containing protein</fullName>
    </submittedName>
</protein>
<dbReference type="PANTHER" id="PTHR47689">
    <property type="entry name" value="TETRATRICOPEPTIDE REPEAT (TPR)-LIKE SUPERFAMILY PROTEIN"/>
    <property type="match status" value="1"/>
</dbReference>
<dbReference type="InParanoid" id="A0A1Q3AXV6"/>
<dbReference type="EMBL" id="BDDD01000154">
    <property type="protein sequence ID" value="GAV60475.1"/>
    <property type="molecule type" value="Genomic_DNA"/>
</dbReference>
<dbReference type="InterPro" id="IPR011990">
    <property type="entry name" value="TPR-like_helical_dom_sf"/>
</dbReference>
<accession>A0A1Q3AXV6</accession>
<evidence type="ECO:0000313" key="1">
    <source>
        <dbReference type="EMBL" id="GAV60475.1"/>
    </source>
</evidence>
<dbReference type="Pfam" id="PF13374">
    <property type="entry name" value="TPR_10"/>
    <property type="match status" value="2"/>
</dbReference>
<dbReference type="SUPFAM" id="SSF48452">
    <property type="entry name" value="TPR-like"/>
    <property type="match status" value="2"/>
</dbReference>
<comment type="caution">
    <text evidence="1">The sequence shown here is derived from an EMBL/GenBank/DDBJ whole genome shotgun (WGS) entry which is preliminary data.</text>
</comment>
<reference evidence="2" key="1">
    <citation type="submission" date="2016-04" db="EMBL/GenBank/DDBJ databases">
        <title>Cephalotus genome sequencing.</title>
        <authorList>
            <person name="Fukushima K."/>
            <person name="Hasebe M."/>
            <person name="Fang X."/>
        </authorList>
    </citation>
    <scope>NUCLEOTIDE SEQUENCE [LARGE SCALE GENOMIC DNA]</scope>
    <source>
        <strain evidence="2">cv. St1</strain>
    </source>
</reference>
<dbReference type="Proteomes" id="UP000187406">
    <property type="component" value="Unassembled WGS sequence"/>
</dbReference>
<dbReference type="Pfam" id="PF13424">
    <property type="entry name" value="TPR_12"/>
    <property type="match status" value="1"/>
</dbReference>
<organism evidence="1 2">
    <name type="scientific">Cephalotus follicularis</name>
    <name type="common">Albany pitcher plant</name>
    <dbReference type="NCBI Taxonomy" id="3775"/>
    <lineage>
        <taxon>Eukaryota</taxon>
        <taxon>Viridiplantae</taxon>
        <taxon>Streptophyta</taxon>
        <taxon>Embryophyta</taxon>
        <taxon>Tracheophyta</taxon>
        <taxon>Spermatophyta</taxon>
        <taxon>Magnoliopsida</taxon>
        <taxon>eudicotyledons</taxon>
        <taxon>Gunneridae</taxon>
        <taxon>Pentapetalae</taxon>
        <taxon>rosids</taxon>
        <taxon>fabids</taxon>
        <taxon>Oxalidales</taxon>
        <taxon>Cephalotaceae</taxon>
        <taxon>Cephalotus</taxon>
    </lineage>
</organism>
<dbReference type="STRING" id="3775.A0A1Q3AXV6"/>
<keyword evidence="2" id="KW-1185">Reference proteome</keyword>
<evidence type="ECO:0000313" key="2">
    <source>
        <dbReference type="Proteomes" id="UP000187406"/>
    </source>
</evidence>
<proteinExistence type="predicted"/>
<dbReference type="InterPro" id="IPR019734">
    <property type="entry name" value="TPR_rpt"/>
</dbReference>
<dbReference type="AlphaFoldDB" id="A0A1Q3AXV6"/>
<gene>
    <name evidence="1" type="ORF">CFOL_v3_04005</name>
</gene>
<dbReference type="OrthoDB" id="1658288at2759"/>